<proteinExistence type="predicted"/>
<dbReference type="InterPro" id="IPR044662">
    <property type="entry name" value="HS1/DABB1-like"/>
</dbReference>
<comment type="subunit">
    <text evidence="1">Homodimer.</text>
</comment>
<evidence type="ECO:0000256" key="1">
    <source>
        <dbReference type="ARBA" id="ARBA00011738"/>
    </source>
</evidence>
<dbReference type="PANTHER" id="PTHR33178:SF10">
    <property type="entry name" value="STRESS-RESPONSE A_B BARREL DOMAIN-CONTAINING PROTEIN"/>
    <property type="match status" value="1"/>
</dbReference>
<dbReference type="Gene3D" id="3.30.70.100">
    <property type="match status" value="1"/>
</dbReference>
<dbReference type="InterPro" id="IPR013097">
    <property type="entry name" value="Dabb"/>
</dbReference>
<evidence type="ECO:0000313" key="3">
    <source>
        <dbReference type="EMBL" id="ORE86998.1"/>
    </source>
</evidence>
<reference evidence="3 4" key="1">
    <citation type="submission" date="2013-04" db="EMBL/GenBank/DDBJ databases">
        <title>Oceanococcus atlanticus 22II-S10r2 Genome Sequencing.</title>
        <authorList>
            <person name="Lai Q."/>
            <person name="Li G."/>
            <person name="Shao Z."/>
        </authorList>
    </citation>
    <scope>NUCLEOTIDE SEQUENCE [LARGE SCALE GENOMIC DNA]</scope>
    <source>
        <strain evidence="3 4">22II-S10r2</strain>
    </source>
</reference>
<sequence>MSLRGLLIVVLTLVLAGCSWRAPQAPQDNYLMHVVLVWLKQPGHAEHRRQIVEASRQLAAIPGVRELRVGPVVSSERAVVEDSYDVALSMRFDDAEALQAYLQHPLHVETVKTRFMPIMQRYQVIDFGSP</sequence>
<keyword evidence="4" id="KW-1185">Reference proteome</keyword>
<dbReference type="Proteomes" id="UP000192342">
    <property type="component" value="Unassembled WGS sequence"/>
</dbReference>
<evidence type="ECO:0000313" key="4">
    <source>
        <dbReference type="Proteomes" id="UP000192342"/>
    </source>
</evidence>
<dbReference type="PROSITE" id="PS51257">
    <property type="entry name" value="PROKAR_LIPOPROTEIN"/>
    <property type="match status" value="1"/>
</dbReference>
<comment type="caution">
    <text evidence="3">The sequence shown here is derived from an EMBL/GenBank/DDBJ whole genome shotgun (WGS) entry which is preliminary data.</text>
</comment>
<dbReference type="OrthoDB" id="9803995at2"/>
<gene>
    <name evidence="3" type="ORF">ATO7_08162</name>
</gene>
<dbReference type="Pfam" id="PF07876">
    <property type="entry name" value="Dabb"/>
    <property type="match status" value="1"/>
</dbReference>
<dbReference type="SMART" id="SM00886">
    <property type="entry name" value="Dabb"/>
    <property type="match status" value="1"/>
</dbReference>
<accession>A0A1Y1SDB9</accession>
<dbReference type="RefSeq" id="WP_083561207.1">
    <property type="nucleotide sequence ID" value="NZ_AQQV01000002.1"/>
</dbReference>
<dbReference type="STRING" id="1317117.ATO7_08162"/>
<dbReference type="InterPro" id="IPR011008">
    <property type="entry name" value="Dimeric_a/b-barrel"/>
</dbReference>
<evidence type="ECO:0000259" key="2">
    <source>
        <dbReference type="PROSITE" id="PS51502"/>
    </source>
</evidence>
<dbReference type="PANTHER" id="PTHR33178">
    <property type="match status" value="1"/>
</dbReference>
<dbReference type="EMBL" id="AQQV01000002">
    <property type="protein sequence ID" value="ORE86998.1"/>
    <property type="molecule type" value="Genomic_DNA"/>
</dbReference>
<dbReference type="AlphaFoldDB" id="A0A1Y1SDB9"/>
<protein>
    <recommendedName>
        <fullName evidence="2">Stress-response A/B barrel domain-containing protein</fullName>
    </recommendedName>
</protein>
<feature type="domain" description="Stress-response A/B barrel" evidence="2">
    <location>
        <begin position="31"/>
        <end position="127"/>
    </location>
</feature>
<dbReference type="PROSITE" id="PS51502">
    <property type="entry name" value="S_R_A_B_BARREL"/>
    <property type="match status" value="1"/>
</dbReference>
<name>A0A1Y1SDB9_9GAMM</name>
<organism evidence="3 4">
    <name type="scientific">Oceanococcus atlanticus</name>
    <dbReference type="NCBI Taxonomy" id="1317117"/>
    <lineage>
        <taxon>Bacteria</taxon>
        <taxon>Pseudomonadati</taxon>
        <taxon>Pseudomonadota</taxon>
        <taxon>Gammaproteobacteria</taxon>
        <taxon>Chromatiales</taxon>
        <taxon>Oceanococcaceae</taxon>
        <taxon>Oceanococcus</taxon>
    </lineage>
</organism>
<dbReference type="SUPFAM" id="SSF54909">
    <property type="entry name" value="Dimeric alpha+beta barrel"/>
    <property type="match status" value="1"/>
</dbReference>